<name>A0A937FDA0_9BACT</name>
<dbReference type="AlphaFoldDB" id="A0A937FDA0"/>
<organism evidence="1 2">
    <name type="scientific">Fulvivirga sediminis</name>
    <dbReference type="NCBI Taxonomy" id="2803949"/>
    <lineage>
        <taxon>Bacteria</taxon>
        <taxon>Pseudomonadati</taxon>
        <taxon>Bacteroidota</taxon>
        <taxon>Cytophagia</taxon>
        <taxon>Cytophagales</taxon>
        <taxon>Fulvivirgaceae</taxon>
        <taxon>Fulvivirga</taxon>
    </lineage>
</organism>
<keyword evidence="2" id="KW-1185">Reference proteome</keyword>
<dbReference type="InterPro" id="IPR028208">
    <property type="entry name" value="Effector_pro_NleD-like"/>
</dbReference>
<accession>A0A937FDA0</accession>
<dbReference type="Proteomes" id="UP000659388">
    <property type="component" value="Unassembled WGS sequence"/>
</dbReference>
<dbReference type="RefSeq" id="WP_202246215.1">
    <property type="nucleotide sequence ID" value="NZ_JAESIY010000012.1"/>
</dbReference>
<protein>
    <submittedName>
        <fullName evidence="1">Uncharacterized protein</fullName>
    </submittedName>
</protein>
<evidence type="ECO:0000313" key="2">
    <source>
        <dbReference type="Proteomes" id="UP000659388"/>
    </source>
</evidence>
<sequence length="347" mass="38906">MSEILKNQIMENNQNVSDLSSMTKIGLERKGSTDSQASSSSSEYSVEIHPDLPYFRCRRNSDQDKREFRAYYAHLREVVADLLKIPIAKEAQELLNDLGEQRALKNTSLQDKSIVSITRSDGLGDMKNATAPRFSEAIDEIKKAYRNKESYGKGTASDVKLVDDFTKVTYFHEMMHALRNATGTAVADPDLTKHAKSNVFGGMGGDLAKDCAKMICMFQEEYEVIGLIKGPKVDGKNLPTDNDLRKELGVEIRQSYGPKINELQEIFESVKNIDDARQSMKTITSTLLEKITGKRPDMTLMDVCEELIKAPSVGKFTNLYNQNKIQECENLNNSRATSPAKRRSPSL</sequence>
<reference evidence="1" key="1">
    <citation type="submission" date="2021-01" db="EMBL/GenBank/DDBJ databases">
        <title>Fulvivirga kasyanovii gen. nov., sp nov., a novel member of the phylum Bacteroidetes isolated from seawater in a mussel farm.</title>
        <authorList>
            <person name="Zhao L.-H."/>
            <person name="Wang Z.-J."/>
        </authorList>
    </citation>
    <scope>NUCLEOTIDE SEQUENCE</scope>
    <source>
        <strain evidence="1">2943</strain>
    </source>
</reference>
<dbReference type="EMBL" id="JAESIY010000012">
    <property type="protein sequence ID" value="MBL3658423.1"/>
    <property type="molecule type" value="Genomic_DNA"/>
</dbReference>
<comment type="caution">
    <text evidence="1">The sequence shown here is derived from an EMBL/GenBank/DDBJ whole genome shotgun (WGS) entry which is preliminary data.</text>
</comment>
<evidence type="ECO:0000313" key="1">
    <source>
        <dbReference type="EMBL" id="MBL3658423.1"/>
    </source>
</evidence>
<gene>
    <name evidence="1" type="ORF">JL102_19885</name>
</gene>
<dbReference type="Pfam" id="PF14891">
    <property type="entry name" value="Peptidase_M91"/>
    <property type="match status" value="1"/>
</dbReference>
<proteinExistence type="predicted"/>